<keyword evidence="1" id="KW-0472">Membrane</keyword>
<sequence length="119" mass="12247">MTTKPELNLGSHLVPGLAAAALFVVMAATILSASFPEPQGFAEGANITASIGFAMFNLELGDVAGESFLVAFLLIAVTLDVALDGAVHLATREGEDDGRTLLADGGRELKRTLFGGGEE</sequence>
<gene>
    <name evidence="2" type="ORF">ACFSBX_12605</name>
</gene>
<keyword evidence="1" id="KW-0812">Transmembrane</keyword>
<evidence type="ECO:0000313" key="2">
    <source>
        <dbReference type="EMBL" id="MFD1599795.1"/>
    </source>
</evidence>
<keyword evidence="1" id="KW-1133">Transmembrane helix</keyword>
<evidence type="ECO:0000256" key="1">
    <source>
        <dbReference type="SAM" id="Phobius"/>
    </source>
</evidence>
<feature type="transmembrane region" description="Helical" evidence="1">
    <location>
        <begin position="12"/>
        <end position="35"/>
    </location>
</feature>
<accession>A0ABD6CP02</accession>
<dbReference type="RefSeq" id="WP_256422323.1">
    <property type="nucleotide sequence ID" value="NZ_JANHDI010000012.1"/>
</dbReference>
<organism evidence="2 3">
    <name type="scientific">Halobellus rarus</name>
    <dbReference type="NCBI Taxonomy" id="1126237"/>
    <lineage>
        <taxon>Archaea</taxon>
        <taxon>Methanobacteriati</taxon>
        <taxon>Methanobacteriota</taxon>
        <taxon>Stenosarchaea group</taxon>
        <taxon>Halobacteria</taxon>
        <taxon>Halobacteriales</taxon>
        <taxon>Haloferacaceae</taxon>
        <taxon>Halobellus</taxon>
    </lineage>
</organism>
<dbReference type="Proteomes" id="UP001597085">
    <property type="component" value="Unassembled WGS sequence"/>
</dbReference>
<protein>
    <submittedName>
        <fullName evidence="2">Proton-conducting membrane transporter</fullName>
    </submittedName>
</protein>
<comment type="caution">
    <text evidence="2">The sequence shown here is derived from an EMBL/GenBank/DDBJ whole genome shotgun (WGS) entry which is preliminary data.</text>
</comment>
<reference evidence="2 3" key="1">
    <citation type="journal article" date="2019" name="Int. J. Syst. Evol. Microbiol.">
        <title>The Global Catalogue of Microorganisms (GCM) 10K type strain sequencing project: providing services to taxonomists for standard genome sequencing and annotation.</title>
        <authorList>
            <consortium name="The Broad Institute Genomics Platform"/>
            <consortium name="The Broad Institute Genome Sequencing Center for Infectious Disease"/>
            <person name="Wu L."/>
            <person name="Ma J."/>
        </authorList>
    </citation>
    <scope>NUCLEOTIDE SEQUENCE [LARGE SCALE GENOMIC DNA]</scope>
    <source>
        <strain evidence="2 3">CGMCC 1.12121</strain>
    </source>
</reference>
<proteinExistence type="predicted"/>
<dbReference type="AlphaFoldDB" id="A0ABD6CP02"/>
<feature type="transmembrane region" description="Helical" evidence="1">
    <location>
        <begin position="63"/>
        <end position="83"/>
    </location>
</feature>
<dbReference type="EMBL" id="JBHUDK010000011">
    <property type="protein sequence ID" value="MFD1599795.1"/>
    <property type="molecule type" value="Genomic_DNA"/>
</dbReference>
<name>A0ABD6CP02_9EURY</name>
<evidence type="ECO:0000313" key="3">
    <source>
        <dbReference type="Proteomes" id="UP001597085"/>
    </source>
</evidence>
<keyword evidence="3" id="KW-1185">Reference proteome</keyword>